<organism evidence="2 3">
    <name type="scientific">Phascolomyces articulosus</name>
    <dbReference type="NCBI Taxonomy" id="60185"/>
    <lineage>
        <taxon>Eukaryota</taxon>
        <taxon>Fungi</taxon>
        <taxon>Fungi incertae sedis</taxon>
        <taxon>Mucoromycota</taxon>
        <taxon>Mucoromycotina</taxon>
        <taxon>Mucoromycetes</taxon>
        <taxon>Mucorales</taxon>
        <taxon>Lichtheimiaceae</taxon>
        <taxon>Phascolomyces</taxon>
    </lineage>
</organism>
<keyword evidence="3" id="KW-1185">Reference proteome</keyword>
<comment type="caution">
    <text evidence="2">The sequence shown here is derived from an EMBL/GenBank/DDBJ whole genome shotgun (WGS) entry which is preliminary data.</text>
</comment>
<dbReference type="EMBL" id="JAIXMP010000050">
    <property type="protein sequence ID" value="KAI9245663.1"/>
    <property type="molecule type" value="Genomic_DNA"/>
</dbReference>
<name>A0AAD5JM25_9FUNG</name>
<proteinExistence type="predicted"/>
<gene>
    <name evidence="2" type="ORF">BDA99DRAFT_565788</name>
</gene>
<evidence type="ECO:0000313" key="3">
    <source>
        <dbReference type="Proteomes" id="UP001209540"/>
    </source>
</evidence>
<evidence type="ECO:0000313" key="2">
    <source>
        <dbReference type="EMBL" id="KAI9245663.1"/>
    </source>
</evidence>
<evidence type="ECO:0000256" key="1">
    <source>
        <dbReference type="SAM" id="MobiDB-lite"/>
    </source>
</evidence>
<reference evidence="2" key="1">
    <citation type="journal article" date="2022" name="IScience">
        <title>Evolution of zygomycete secretomes and the origins of terrestrial fungal ecologies.</title>
        <authorList>
            <person name="Chang Y."/>
            <person name="Wang Y."/>
            <person name="Mondo S."/>
            <person name="Ahrendt S."/>
            <person name="Andreopoulos W."/>
            <person name="Barry K."/>
            <person name="Beard J."/>
            <person name="Benny G.L."/>
            <person name="Blankenship S."/>
            <person name="Bonito G."/>
            <person name="Cuomo C."/>
            <person name="Desiro A."/>
            <person name="Gervers K.A."/>
            <person name="Hundley H."/>
            <person name="Kuo A."/>
            <person name="LaButti K."/>
            <person name="Lang B.F."/>
            <person name="Lipzen A."/>
            <person name="O'Donnell K."/>
            <person name="Pangilinan J."/>
            <person name="Reynolds N."/>
            <person name="Sandor L."/>
            <person name="Smith M.E."/>
            <person name="Tsang A."/>
            <person name="Grigoriev I.V."/>
            <person name="Stajich J.E."/>
            <person name="Spatafora J.W."/>
        </authorList>
    </citation>
    <scope>NUCLEOTIDE SEQUENCE</scope>
    <source>
        <strain evidence="2">RSA 2281</strain>
    </source>
</reference>
<dbReference type="AlphaFoldDB" id="A0AAD5JM25"/>
<feature type="region of interest" description="Disordered" evidence="1">
    <location>
        <begin position="14"/>
        <end position="34"/>
    </location>
</feature>
<sequence>MGVRNFASELLNESEAASQEHLNQHRREVQQQQSEATQEYIGIKVLENPSEVDSEPITGYHTLKGHDSLEAIARLMAWLDMNFKERNLQAKSDILKLPTGMTVEMMKVFHLIAAKAKNGKLEARKLICNKKLEVFDSGENDNESMQILDIVDVIIASLHIIDIGETYGKATKIAIQYNMELCKDKDNNQVVIGRRINLLFNTLGVELGSSEWKKASVPGILGKQLCNNKTKMLKPIKLSYAYHRQNALSTFRKYRATSMEKLSPPSLDTFFTLVKKQRKTKTIVINGDNDDIYIESYLE</sequence>
<dbReference type="Proteomes" id="UP001209540">
    <property type="component" value="Unassembled WGS sequence"/>
</dbReference>
<accession>A0AAD5JM25</accession>
<protein>
    <submittedName>
        <fullName evidence="2">Uncharacterized protein</fullName>
    </submittedName>
</protein>
<reference evidence="2" key="2">
    <citation type="submission" date="2023-02" db="EMBL/GenBank/DDBJ databases">
        <authorList>
            <consortium name="DOE Joint Genome Institute"/>
            <person name="Mondo S.J."/>
            <person name="Chang Y."/>
            <person name="Wang Y."/>
            <person name="Ahrendt S."/>
            <person name="Andreopoulos W."/>
            <person name="Barry K."/>
            <person name="Beard J."/>
            <person name="Benny G.L."/>
            <person name="Blankenship S."/>
            <person name="Bonito G."/>
            <person name="Cuomo C."/>
            <person name="Desiro A."/>
            <person name="Gervers K.A."/>
            <person name="Hundley H."/>
            <person name="Kuo A."/>
            <person name="LaButti K."/>
            <person name="Lang B.F."/>
            <person name="Lipzen A."/>
            <person name="O'Donnell K."/>
            <person name="Pangilinan J."/>
            <person name="Reynolds N."/>
            <person name="Sandor L."/>
            <person name="Smith M.W."/>
            <person name="Tsang A."/>
            <person name="Grigoriev I.V."/>
            <person name="Stajich J.E."/>
            <person name="Spatafora J.W."/>
        </authorList>
    </citation>
    <scope>NUCLEOTIDE SEQUENCE</scope>
    <source>
        <strain evidence="2">RSA 2281</strain>
    </source>
</reference>